<reference evidence="1 2" key="1">
    <citation type="submission" date="2019-06" db="EMBL/GenBank/DDBJ databases">
        <title>A distant relative of Phikzvirus genus phages from a therapeutic phage collection.</title>
        <authorList>
            <person name="Hejnowicz M.S."/>
            <person name="Dabrowski K."/>
            <person name="Gawor J."/>
            <person name="Weber-Dabrowska B."/>
            <person name="Gromadka R."/>
            <person name="Lobocka M.B."/>
        </authorList>
    </citation>
    <scope>NUCLEOTIDE SEQUENCE [LARGE SCALE GENOMIC DNA]</scope>
</reference>
<keyword evidence="2" id="KW-1185">Reference proteome</keyword>
<dbReference type="GeneID" id="77936774"/>
<accession>A0A5C1K8A8</accession>
<protein>
    <submittedName>
        <fullName evidence="1">Uncharacterized protein</fullName>
    </submittedName>
</protein>
<evidence type="ECO:0000313" key="2">
    <source>
        <dbReference type="Proteomes" id="UP000322144"/>
    </source>
</evidence>
<dbReference type="Proteomes" id="UP000322144">
    <property type="component" value="Segment"/>
</dbReference>
<dbReference type="EMBL" id="MN103543">
    <property type="protein sequence ID" value="QEM41753.1"/>
    <property type="molecule type" value="Genomic_DNA"/>
</dbReference>
<organism evidence="1 2">
    <name type="scientific">Pseudomonas phage vB_PaeM_PS119XW</name>
    <dbReference type="NCBI Taxonomy" id="2601632"/>
    <lineage>
        <taxon>Viruses</taxon>
        <taxon>Duplodnaviria</taxon>
        <taxon>Heunggongvirae</taxon>
        <taxon>Uroviricota</taxon>
        <taxon>Caudoviricetes</taxon>
        <taxon>Chimalliviridae</taxon>
        <taxon>Pawinskivirus</taxon>
        <taxon>Pawinskivirus PS119XW</taxon>
    </lineage>
</organism>
<proteinExistence type="predicted"/>
<dbReference type="RefSeq" id="YP_010660764.1">
    <property type="nucleotide sequence ID" value="NC_070882.1"/>
</dbReference>
<evidence type="ECO:0000313" key="1">
    <source>
        <dbReference type="EMBL" id="QEM41753.1"/>
    </source>
</evidence>
<sequence>MSNIDFSFNAKELGLTKNHLDTIWFDITGNGALDAYNIRVQVESHSGWSKPTVTFEGRDRSYLNVRGLNSSFNEESYVAHVKSLLRDVYIEKCGWIEQRIQRAYRDVVDEFSDRGFLSNTTGVYQVITDASDKPVNFQIMGLVSSYVFGDLDEETDSIRKLENNNVLHYPQWVRPEVLRFAEVAKRRLEWLTGSKGVKSFVHVMKNDANEYTRSVVIAVDDVESIYHGVAVGFMMHPIRYFDMDRLAWDPKFVSMIKLSNR</sequence>
<dbReference type="KEGG" id="vg:77936774"/>
<name>A0A5C1K8A8_9CAUD</name>